<dbReference type="PROSITE" id="PS50088">
    <property type="entry name" value="ANK_REPEAT"/>
    <property type="match status" value="2"/>
</dbReference>
<dbReference type="PANTHER" id="PTHR24173:SF74">
    <property type="entry name" value="ANKYRIN REPEAT DOMAIN-CONTAINING PROTEIN 16"/>
    <property type="match status" value="1"/>
</dbReference>
<protein>
    <submittedName>
        <fullName evidence="4">Uncharacterized protein</fullName>
    </submittedName>
</protein>
<accession>A0AAD8AEW4</accession>
<dbReference type="PANTHER" id="PTHR24173">
    <property type="entry name" value="ANKYRIN REPEAT CONTAINING"/>
    <property type="match status" value="1"/>
</dbReference>
<feature type="repeat" description="ANK" evidence="3">
    <location>
        <begin position="425"/>
        <end position="460"/>
    </location>
</feature>
<reference evidence="4" key="1">
    <citation type="journal article" date="2023" name="IScience">
        <title>Live-bearing cockroach genome reveals convergent evolutionary mechanisms linked to viviparity in insects and beyond.</title>
        <authorList>
            <person name="Fouks B."/>
            <person name="Harrison M.C."/>
            <person name="Mikhailova A.A."/>
            <person name="Marchal E."/>
            <person name="English S."/>
            <person name="Carruthers M."/>
            <person name="Jennings E.C."/>
            <person name="Chiamaka E.L."/>
            <person name="Frigard R.A."/>
            <person name="Pippel M."/>
            <person name="Attardo G.M."/>
            <person name="Benoit J.B."/>
            <person name="Bornberg-Bauer E."/>
            <person name="Tobe S.S."/>
        </authorList>
    </citation>
    <scope>NUCLEOTIDE SEQUENCE</scope>
    <source>
        <strain evidence="4">Stay&amp;Tobe</strain>
    </source>
</reference>
<feature type="repeat" description="ANK" evidence="3">
    <location>
        <begin position="461"/>
        <end position="487"/>
    </location>
</feature>
<dbReference type="InterPro" id="IPR036770">
    <property type="entry name" value="Ankyrin_rpt-contain_sf"/>
</dbReference>
<feature type="non-terminal residue" evidence="4">
    <location>
        <position position="515"/>
    </location>
</feature>
<dbReference type="PROSITE" id="PS50297">
    <property type="entry name" value="ANK_REP_REGION"/>
    <property type="match status" value="2"/>
</dbReference>
<keyword evidence="5" id="KW-1185">Reference proteome</keyword>
<evidence type="ECO:0000256" key="2">
    <source>
        <dbReference type="ARBA" id="ARBA00023043"/>
    </source>
</evidence>
<reference evidence="4" key="2">
    <citation type="submission" date="2023-05" db="EMBL/GenBank/DDBJ databases">
        <authorList>
            <person name="Fouks B."/>
        </authorList>
    </citation>
    <scope>NUCLEOTIDE SEQUENCE</scope>
    <source>
        <strain evidence="4">Stay&amp;Tobe</strain>
        <tissue evidence="4">Testes</tissue>
    </source>
</reference>
<dbReference type="Pfam" id="PF12796">
    <property type="entry name" value="Ank_2"/>
    <property type="match status" value="1"/>
</dbReference>
<sequence>MSGELYECKLAALLFINCVNKECDFHIASNMAAAGCYDDVVLTMSQGTAFLQLKHKQNKDAKIYTSQLFTLKGDFSLIKYWKSHLDIKQRWTADEDLQRCGQFNDSLYIIYTNASLVDCGESNVGSNEMLDLVKTGVSVEQVPSTKELLQIVRKLHNNKANKLEIINYKQMHQSHYAKTLHQRVKEVASVWKFGMCDVLVVKGWKREISTLEVKLTDLPQSKCLLVISDKHQRERQFVIVNDKFSFNVVEQLHHTLQTKLIFFSNIGIRILKNSTAVTGEFVDKKFSVYREKVFGDVNTGMLQMKMDDENTKLQQIHMNCAMFSYFVDVINLDLPKVEQKRIKSVMSFDYCMSRSLKDYTMKVRALENSEYLVKHGASVNLRDERVTLIHPFGDIDSIIYAAGNGYEEAAQFLIRNKTINSQERNGNTALSIAVRQVRLSQHDIVKLLLEHGADVDISDKYNMTPLMHAVKCTDVHIVELLVEHGADNQTDLRETRELNNSKNMFCNTNTEDFRA</sequence>
<dbReference type="SUPFAM" id="SSF48403">
    <property type="entry name" value="Ankyrin repeat"/>
    <property type="match status" value="1"/>
</dbReference>
<evidence type="ECO:0000256" key="1">
    <source>
        <dbReference type="ARBA" id="ARBA00022737"/>
    </source>
</evidence>
<comment type="caution">
    <text evidence="4">The sequence shown here is derived from an EMBL/GenBank/DDBJ whole genome shotgun (WGS) entry which is preliminary data.</text>
</comment>
<dbReference type="EMBL" id="JASPKZ010001587">
    <property type="protein sequence ID" value="KAJ9597724.1"/>
    <property type="molecule type" value="Genomic_DNA"/>
</dbReference>
<evidence type="ECO:0000313" key="5">
    <source>
        <dbReference type="Proteomes" id="UP001233999"/>
    </source>
</evidence>
<dbReference type="Gene3D" id="1.25.40.20">
    <property type="entry name" value="Ankyrin repeat-containing domain"/>
    <property type="match status" value="1"/>
</dbReference>
<evidence type="ECO:0000256" key="3">
    <source>
        <dbReference type="PROSITE-ProRule" id="PRU00023"/>
    </source>
</evidence>
<gene>
    <name evidence="4" type="ORF">L9F63_011434</name>
</gene>
<dbReference type="SMART" id="SM00248">
    <property type="entry name" value="ANK"/>
    <property type="match status" value="4"/>
</dbReference>
<organism evidence="4 5">
    <name type="scientific">Diploptera punctata</name>
    <name type="common">Pacific beetle cockroach</name>
    <dbReference type="NCBI Taxonomy" id="6984"/>
    <lineage>
        <taxon>Eukaryota</taxon>
        <taxon>Metazoa</taxon>
        <taxon>Ecdysozoa</taxon>
        <taxon>Arthropoda</taxon>
        <taxon>Hexapoda</taxon>
        <taxon>Insecta</taxon>
        <taxon>Pterygota</taxon>
        <taxon>Neoptera</taxon>
        <taxon>Polyneoptera</taxon>
        <taxon>Dictyoptera</taxon>
        <taxon>Blattodea</taxon>
        <taxon>Blaberoidea</taxon>
        <taxon>Blaberidae</taxon>
        <taxon>Diplopterinae</taxon>
        <taxon>Diploptera</taxon>
    </lineage>
</organism>
<keyword evidence="1" id="KW-0677">Repeat</keyword>
<proteinExistence type="predicted"/>
<keyword evidence="2 3" id="KW-0040">ANK repeat</keyword>
<name>A0AAD8AEW4_DIPPU</name>
<dbReference type="AlphaFoldDB" id="A0AAD8AEW4"/>
<dbReference type="InterPro" id="IPR002110">
    <property type="entry name" value="Ankyrin_rpt"/>
</dbReference>
<dbReference type="Proteomes" id="UP001233999">
    <property type="component" value="Unassembled WGS sequence"/>
</dbReference>
<evidence type="ECO:0000313" key="4">
    <source>
        <dbReference type="EMBL" id="KAJ9597724.1"/>
    </source>
</evidence>